<reference evidence="4 5" key="1">
    <citation type="submission" date="2024-03" db="EMBL/GenBank/DDBJ databases">
        <title>Rhodococcus navarretei sp. nov. and Pseudarthrobacter quantumdoti sp. nov., two new species with the ability to biosynthesize Quantum Dots isolated from soil samples at Union Glacier, Antarctica.</title>
        <authorList>
            <person name="Vargas M."/>
        </authorList>
    </citation>
    <scope>NUCLEOTIDE SEQUENCE [LARGE SCALE GENOMIC DNA]</scope>
    <source>
        <strain evidence="4 5">RC-2-3</strain>
    </source>
</reference>
<dbReference type="Pfam" id="PF09587">
    <property type="entry name" value="PGA_cap"/>
    <property type="match status" value="1"/>
</dbReference>
<name>A0ABZ2R8T4_9MICC</name>
<feature type="compositionally biased region" description="Pro residues" evidence="2">
    <location>
        <begin position="79"/>
        <end position="89"/>
    </location>
</feature>
<comment type="similarity">
    <text evidence="1">Belongs to the CapA family.</text>
</comment>
<feature type="domain" description="Capsule synthesis protein CapA" evidence="3">
    <location>
        <begin position="101"/>
        <end position="347"/>
    </location>
</feature>
<dbReference type="Proteomes" id="UP001623384">
    <property type="component" value="Chromosome"/>
</dbReference>
<sequence length="439" mass="45320">MGTLTGRGPVHFRRVIPALALAAALSIAGALGGCGLVAEQAGPAAPAGATGLARTGPGGPGPSSPGTGSSGTGSTAASPPTPTPTPTPGEGPACPVLRCTSVLVTGHMLVHAQLWQQAQQDAAASGKSGLDFVPLLDGQRRYIGNSDLAICHLETPVAVPEGPFAAYPSFNVPPQIIAASKEVGYQACTTASNHTIDRGTDGLLRTLDQLDAAGLKHTGSYRTEKESQGILIMQTPAAKVAVIQATYGLNGLLPEHPWQVDMLDAPTMIAKAEKARALGADIVLAAIHAGDEYTSGPNARQREVAHALVDSGQFNLVYGHHTHSVLPIENYKGTWIVYGLGNGITELSPWYAVNNEGLLVRVQFGQDASGRWTATDLAWAPSVIVRDPYRWCSVATDAPQGPCVGQEADAATRNRTAGVVEAMGAAAAGAHELLITRDP</sequence>
<dbReference type="Gene3D" id="3.60.21.10">
    <property type="match status" value="1"/>
</dbReference>
<dbReference type="SMART" id="SM00854">
    <property type="entry name" value="PGA_cap"/>
    <property type="match status" value="1"/>
</dbReference>
<dbReference type="PROSITE" id="PS51257">
    <property type="entry name" value="PROKAR_LIPOPROTEIN"/>
    <property type="match status" value="1"/>
</dbReference>
<evidence type="ECO:0000313" key="4">
    <source>
        <dbReference type="EMBL" id="WXK94827.1"/>
    </source>
</evidence>
<feature type="compositionally biased region" description="Low complexity" evidence="2">
    <location>
        <begin position="46"/>
        <end position="55"/>
    </location>
</feature>
<dbReference type="InterPro" id="IPR052169">
    <property type="entry name" value="CW_Biosynth-Accessory"/>
</dbReference>
<dbReference type="PANTHER" id="PTHR33393">
    <property type="entry name" value="POLYGLUTAMINE SYNTHESIS ACCESSORY PROTEIN RV0574C-RELATED"/>
    <property type="match status" value="1"/>
</dbReference>
<evidence type="ECO:0000313" key="5">
    <source>
        <dbReference type="Proteomes" id="UP001623384"/>
    </source>
</evidence>
<dbReference type="GO" id="GO:0016787">
    <property type="term" value="F:hydrolase activity"/>
    <property type="evidence" value="ECO:0007669"/>
    <property type="project" value="UniProtKB-KW"/>
</dbReference>
<evidence type="ECO:0000256" key="2">
    <source>
        <dbReference type="SAM" id="MobiDB-lite"/>
    </source>
</evidence>
<dbReference type="PANTHER" id="PTHR33393:SF13">
    <property type="entry name" value="PGA BIOSYNTHESIS PROTEIN CAPA"/>
    <property type="match status" value="1"/>
</dbReference>
<organism evidence="4 5">
    <name type="scientific">Pseudarthrobacter quantipunctorum</name>
    <dbReference type="NCBI Taxonomy" id="3128980"/>
    <lineage>
        <taxon>Bacteria</taxon>
        <taxon>Bacillati</taxon>
        <taxon>Actinomycetota</taxon>
        <taxon>Actinomycetes</taxon>
        <taxon>Micrococcales</taxon>
        <taxon>Micrococcaceae</taxon>
        <taxon>Pseudarthrobacter</taxon>
    </lineage>
</organism>
<evidence type="ECO:0000256" key="1">
    <source>
        <dbReference type="ARBA" id="ARBA00005662"/>
    </source>
</evidence>
<dbReference type="SUPFAM" id="SSF56300">
    <property type="entry name" value="Metallo-dependent phosphatases"/>
    <property type="match status" value="1"/>
</dbReference>
<gene>
    <name evidence="4" type="ORF">WHH00_08540</name>
</gene>
<protein>
    <submittedName>
        <fullName evidence="4">CapA family protein</fullName>
        <ecNumber evidence="4">3.1.-.-</ecNumber>
    </submittedName>
</protein>
<keyword evidence="4" id="KW-0378">Hydrolase</keyword>
<evidence type="ECO:0000259" key="3">
    <source>
        <dbReference type="SMART" id="SM00854"/>
    </source>
</evidence>
<dbReference type="CDD" id="cd07381">
    <property type="entry name" value="MPP_CapA"/>
    <property type="match status" value="1"/>
</dbReference>
<feature type="compositionally biased region" description="Low complexity" evidence="2">
    <location>
        <begin position="64"/>
        <end position="78"/>
    </location>
</feature>
<proteinExistence type="inferred from homology"/>
<dbReference type="EC" id="3.1.-.-" evidence="4"/>
<keyword evidence="5" id="KW-1185">Reference proteome</keyword>
<dbReference type="InterPro" id="IPR019079">
    <property type="entry name" value="Capsule_synth_CapA"/>
</dbReference>
<dbReference type="EMBL" id="CP148033">
    <property type="protein sequence ID" value="WXK94827.1"/>
    <property type="molecule type" value="Genomic_DNA"/>
</dbReference>
<accession>A0ABZ2R8T4</accession>
<dbReference type="InterPro" id="IPR029052">
    <property type="entry name" value="Metallo-depent_PP-like"/>
</dbReference>
<feature type="region of interest" description="Disordered" evidence="2">
    <location>
        <begin position="46"/>
        <end position="92"/>
    </location>
</feature>
<dbReference type="RefSeq" id="WP_406638057.1">
    <property type="nucleotide sequence ID" value="NZ_CP148033.1"/>
</dbReference>